<dbReference type="PANTHER" id="PTHR45527:SF1">
    <property type="entry name" value="FATTY ACID SYNTHASE"/>
    <property type="match status" value="1"/>
</dbReference>
<evidence type="ECO:0000313" key="4">
    <source>
        <dbReference type="Proteomes" id="UP000180166"/>
    </source>
</evidence>
<organism evidence="3 4">
    <name type="scientific">Nocardia seriolae</name>
    <dbReference type="NCBI Taxonomy" id="37332"/>
    <lineage>
        <taxon>Bacteria</taxon>
        <taxon>Bacillati</taxon>
        <taxon>Actinomycetota</taxon>
        <taxon>Actinomycetes</taxon>
        <taxon>Mycobacteriales</taxon>
        <taxon>Nocardiaceae</taxon>
        <taxon>Nocardia</taxon>
    </lineage>
</organism>
<keyword evidence="3" id="KW-0413">Isomerase</keyword>
<dbReference type="PANTHER" id="PTHR45527">
    <property type="entry name" value="NONRIBOSOMAL PEPTIDE SYNTHETASE"/>
    <property type="match status" value="1"/>
</dbReference>
<dbReference type="Gene3D" id="3.40.50.980">
    <property type="match status" value="2"/>
</dbReference>
<gene>
    <name evidence="3" type="ORF">NS506_05472</name>
</gene>
<name>A0ABC8AZ05_9NOCA</name>
<dbReference type="EC" id="5.1.1.13" evidence="3"/>
<feature type="region of interest" description="Disordered" evidence="1">
    <location>
        <begin position="426"/>
        <end position="451"/>
    </location>
</feature>
<dbReference type="KEGG" id="nsr:NS506_05472"/>
<dbReference type="GO" id="GO:0047689">
    <property type="term" value="F:aspartate racemase activity"/>
    <property type="evidence" value="ECO:0007669"/>
    <property type="project" value="UniProtKB-EC"/>
</dbReference>
<dbReference type="Gene3D" id="2.30.38.10">
    <property type="entry name" value="Luciferase, Domain 3"/>
    <property type="match status" value="1"/>
</dbReference>
<dbReference type="EMBL" id="CP017839">
    <property type="protein sequence ID" value="APA99518.1"/>
    <property type="molecule type" value="Genomic_DNA"/>
</dbReference>
<dbReference type="Gene3D" id="3.30.559.30">
    <property type="entry name" value="Nonribosomal peptide synthetase, condensation domain"/>
    <property type="match status" value="1"/>
</dbReference>
<proteinExistence type="predicted"/>
<sequence length="451" mass="48236">MYPGVGGQSTHLDLQANPNLYTEAELAAHHGRFLAFLHRFLAAGTGTALVRVPVIDAAERRALAPVRGADSVPPRTLPEILSGAVTSDPGAIALICGDRRLDYAELDARSNRLVRELLRRGVGREQFVVLALPRSIESLIALWAVAKTGAAFLPMDPDHPLDRIEHVLFDSRAALGIAVRDSASRLPGLIDWRVLDDPGTMRRVNSEPATPVSDLERGGRVLPEQIAYVIYTSGSTGKPKAALLDHRGLANFLAEHRETMRLDQEARVLHVASPSFDASILEALFVFGCGGTLIVAPPDAYSGAALEELLREQRVTRALITPSVLASMRPDDLPELRTLAVGGEAVGAELVAHWAPGRRLVNLYGPTETTIVATRFAELRPDVPITLGGPVCGFSLLVLDSWLRPVPPGATGELYLAGPALARGSGRAGRHFADPGGQAGPPGPARSRIRR</sequence>
<dbReference type="Pfam" id="PF00501">
    <property type="entry name" value="AMP-binding"/>
    <property type="match status" value="1"/>
</dbReference>
<dbReference type="PROSITE" id="PS00455">
    <property type="entry name" value="AMP_BINDING"/>
    <property type="match status" value="1"/>
</dbReference>
<dbReference type="InterPro" id="IPR020845">
    <property type="entry name" value="AMP-binding_CS"/>
</dbReference>
<dbReference type="InterPro" id="IPR000873">
    <property type="entry name" value="AMP-dep_synth/lig_dom"/>
</dbReference>
<reference evidence="3 4" key="1">
    <citation type="submission" date="2016-10" db="EMBL/GenBank/DDBJ databases">
        <title>Genome sequence of Nocardia seriolae strain EM150506, isolated from Anguila japonica.</title>
        <authorList>
            <person name="Han H.-J."/>
        </authorList>
    </citation>
    <scope>NUCLEOTIDE SEQUENCE [LARGE SCALE GENOMIC DNA]</scope>
    <source>
        <strain evidence="3 4">EM150506</strain>
    </source>
</reference>
<evidence type="ECO:0000313" key="3">
    <source>
        <dbReference type="EMBL" id="APA99518.1"/>
    </source>
</evidence>
<evidence type="ECO:0000259" key="2">
    <source>
        <dbReference type="Pfam" id="PF00501"/>
    </source>
</evidence>
<dbReference type="AlphaFoldDB" id="A0ABC8AZ05"/>
<dbReference type="Proteomes" id="UP000180166">
    <property type="component" value="Chromosome"/>
</dbReference>
<feature type="domain" description="AMP-dependent synthetase/ligase" evidence="2">
    <location>
        <begin position="85"/>
        <end position="424"/>
    </location>
</feature>
<dbReference type="SUPFAM" id="SSF56801">
    <property type="entry name" value="Acetyl-CoA synthetase-like"/>
    <property type="match status" value="1"/>
</dbReference>
<protein>
    <submittedName>
        <fullName evidence="3">Aspartate racemase</fullName>
        <ecNumber evidence="3">5.1.1.13</ecNumber>
    </submittedName>
</protein>
<evidence type="ECO:0000256" key="1">
    <source>
        <dbReference type="SAM" id="MobiDB-lite"/>
    </source>
</evidence>
<accession>A0ABC8AZ05</accession>